<dbReference type="STRING" id="445932.Emin_1051"/>
<dbReference type="InterPro" id="IPR050669">
    <property type="entry name" value="Hemerythrin"/>
</dbReference>
<evidence type="ECO:0000256" key="3">
    <source>
        <dbReference type="ARBA" id="ARBA00023004"/>
    </source>
</evidence>
<dbReference type="NCBIfam" id="NF033749">
    <property type="entry name" value="bact_hemeryth"/>
    <property type="match status" value="1"/>
</dbReference>
<dbReference type="Pfam" id="PF01814">
    <property type="entry name" value="Hemerythrin"/>
    <property type="match status" value="1"/>
</dbReference>
<dbReference type="Proteomes" id="UP000001029">
    <property type="component" value="Chromosome"/>
</dbReference>
<organism evidence="5 6">
    <name type="scientific">Elusimicrobium minutum (strain Pei191)</name>
    <dbReference type="NCBI Taxonomy" id="445932"/>
    <lineage>
        <taxon>Bacteria</taxon>
        <taxon>Pseudomonadati</taxon>
        <taxon>Elusimicrobiota</taxon>
        <taxon>Elusimicrobia</taxon>
        <taxon>Elusimicrobiales</taxon>
        <taxon>Elusimicrobiaceae</taxon>
        <taxon>Elusimicrobium</taxon>
    </lineage>
</organism>
<dbReference type="AlphaFoldDB" id="B2KDK8"/>
<dbReference type="OrthoDB" id="9797092at2"/>
<name>B2KDK8_ELUMP</name>
<dbReference type="PANTHER" id="PTHR37164:SF1">
    <property type="entry name" value="BACTERIOHEMERYTHRIN"/>
    <property type="match status" value="1"/>
</dbReference>
<dbReference type="Gene3D" id="1.20.120.50">
    <property type="entry name" value="Hemerythrin-like"/>
    <property type="match status" value="1"/>
</dbReference>
<dbReference type="CDD" id="cd12107">
    <property type="entry name" value="Hemerythrin"/>
    <property type="match status" value="1"/>
</dbReference>
<dbReference type="InterPro" id="IPR012827">
    <property type="entry name" value="Hemerythrin_metal-bd"/>
</dbReference>
<evidence type="ECO:0000259" key="4">
    <source>
        <dbReference type="Pfam" id="PF01814"/>
    </source>
</evidence>
<dbReference type="KEGG" id="emi:Emin_1051"/>
<protein>
    <submittedName>
        <fullName evidence="5">Hemerythrin-like metal-binding protein</fullName>
    </submittedName>
</protein>
<evidence type="ECO:0000313" key="5">
    <source>
        <dbReference type="EMBL" id="ACC98604.1"/>
    </source>
</evidence>
<dbReference type="RefSeq" id="WP_012415219.1">
    <property type="nucleotide sequence ID" value="NC_010644.1"/>
</dbReference>
<dbReference type="NCBIfam" id="TIGR02481">
    <property type="entry name" value="hemeryth_dom"/>
    <property type="match status" value="1"/>
</dbReference>
<proteinExistence type="inferred from homology"/>
<keyword evidence="2" id="KW-0479">Metal-binding</keyword>
<dbReference type="InterPro" id="IPR012312">
    <property type="entry name" value="Hemerythrin-like"/>
</dbReference>
<sequence>MVYAWDKNLETGNEIIDRQHKQLFEMLNNLIIAHQEARGPVELDAALKFMTEYTVRHFEDEEALQIKYRYPNYEEHKNQHNHFKFVIKDLVQQLVEEGYSKHMVEKTIRIIASWLITHIKGDDLELAKHIRKIDLQE</sequence>
<gene>
    <name evidence="5" type="ordered locus">Emin_1051</name>
</gene>
<evidence type="ECO:0000256" key="1">
    <source>
        <dbReference type="ARBA" id="ARBA00010587"/>
    </source>
</evidence>
<keyword evidence="3" id="KW-0408">Iron</keyword>
<reference evidence="5 6" key="1">
    <citation type="journal article" date="2009" name="Appl. Environ. Microbiol.">
        <title>Genomic analysis of 'Elusimicrobium minutum,' the first cultivated representative of the phylum 'Elusimicrobia' (formerly termite group 1).</title>
        <authorList>
            <person name="Herlemann D.P.R."/>
            <person name="Geissinger O."/>
            <person name="Ikeda-Ohtsubo W."/>
            <person name="Kunin V."/>
            <person name="Sun H."/>
            <person name="Lapidus A."/>
            <person name="Hugenholtz P."/>
            <person name="Brune A."/>
        </authorList>
    </citation>
    <scope>NUCLEOTIDE SEQUENCE [LARGE SCALE GENOMIC DNA]</scope>
    <source>
        <strain evidence="5 6">Pei191</strain>
    </source>
</reference>
<accession>B2KDK8</accession>
<dbReference type="GO" id="GO:0046872">
    <property type="term" value="F:metal ion binding"/>
    <property type="evidence" value="ECO:0007669"/>
    <property type="project" value="UniProtKB-KW"/>
</dbReference>
<dbReference type="InterPro" id="IPR035938">
    <property type="entry name" value="Hemerythrin-like_sf"/>
</dbReference>
<dbReference type="HOGENOM" id="CLU_086902_3_1_0"/>
<keyword evidence="6" id="KW-1185">Reference proteome</keyword>
<feature type="domain" description="Hemerythrin-like" evidence="4">
    <location>
        <begin position="12"/>
        <end position="127"/>
    </location>
</feature>
<dbReference type="EMBL" id="CP001055">
    <property type="protein sequence ID" value="ACC98604.1"/>
    <property type="molecule type" value="Genomic_DNA"/>
</dbReference>
<dbReference type="SUPFAM" id="SSF47188">
    <property type="entry name" value="Hemerythrin-like"/>
    <property type="match status" value="1"/>
</dbReference>
<evidence type="ECO:0000313" key="6">
    <source>
        <dbReference type="Proteomes" id="UP000001029"/>
    </source>
</evidence>
<evidence type="ECO:0000256" key="2">
    <source>
        <dbReference type="ARBA" id="ARBA00022723"/>
    </source>
</evidence>
<dbReference type="PANTHER" id="PTHR37164">
    <property type="entry name" value="BACTERIOHEMERYTHRIN"/>
    <property type="match status" value="1"/>
</dbReference>
<comment type="similarity">
    <text evidence="1">Belongs to the hemerythrin family.</text>
</comment>